<comment type="caution">
    <text evidence="4">The sequence shown here is derived from an EMBL/GenBank/DDBJ whole genome shotgun (WGS) entry which is preliminary data.</text>
</comment>
<dbReference type="Proteomes" id="UP001500866">
    <property type="component" value="Unassembled WGS sequence"/>
</dbReference>
<dbReference type="RefSeq" id="WP_343809927.1">
    <property type="nucleotide sequence ID" value="NZ_BAAADS010000001.1"/>
</dbReference>
<proteinExistence type="inferred from homology"/>
<dbReference type="SUPFAM" id="SSF50939">
    <property type="entry name" value="Sialidases"/>
    <property type="match status" value="1"/>
</dbReference>
<evidence type="ECO:0000313" key="4">
    <source>
        <dbReference type="EMBL" id="GAA0591650.1"/>
    </source>
</evidence>
<organism evidence="4 5">
    <name type="scientific">Virgibacillus siamensis</name>
    <dbReference type="NCBI Taxonomy" id="480071"/>
    <lineage>
        <taxon>Bacteria</taxon>
        <taxon>Bacillati</taxon>
        <taxon>Bacillota</taxon>
        <taxon>Bacilli</taxon>
        <taxon>Bacillales</taxon>
        <taxon>Bacillaceae</taxon>
        <taxon>Virgibacillus</taxon>
    </lineage>
</organism>
<gene>
    <name evidence="4" type="ORF">GCM10009001_04720</name>
</gene>
<accession>A0ABP3QN67</accession>
<evidence type="ECO:0000256" key="2">
    <source>
        <dbReference type="ARBA" id="ARBA00009348"/>
    </source>
</evidence>
<reference evidence="5" key="1">
    <citation type="journal article" date="2019" name="Int. J. Syst. Evol. Microbiol.">
        <title>The Global Catalogue of Microorganisms (GCM) 10K type strain sequencing project: providing services to taxonomists for standard genome sequencing and annotation.</title>
        <authorList>
            <consortium name="The Broad Institute Genomics Platform"/>
            <consortium name="The Broad Institute Genome Sequencing Center for Infectious Disease"/>
            <person name="Wu L."/>
            <person name="Ma J."/>
        </authorList>
    </citation>
    <scope>NUCLEOTIDE SEQUENCE [LARGE SCALE GENOMIC DNA]</scope>
    <source>
        <strain evidence="5">JCM 15395</strain>
    </source>
</reference>
<evidence type="ECO:0000313" key="5">
    <source>
        <dbReference type="Proteomes" id="UP001500866"/>
    </source>
</evidence>
<dbReference type="InterPro" id="IPR036278">
    <property type="entry name" value="Sialidase_sf"/>
</dbReference>
<dbReference type="PANTHER" id="PTHR10628">
    <property type="entry name" value="SIALIDASE"/>
    <property type="match status" value="1"/>
</dbReference>
<sequence length="477" mass="53008">MIRRMLIVLLIICMMPIPQVLAYQDSHLTSQKNTLIEGINNKNRMTNKGLPPREDTYRSEDFKMFASISPDMLLNDSLAGDPDVMSKDGFGFRIPSLLRAVTPDKKDKDVLLSFSHIGNDSADWGNLDIAMRRSLDNGETWGNVNTIMGMPSNNAPQSFNDWGSAFFIDMATVQAENGDVVMMLDMYPESKGLHASSWLENGDGYKTVSGKDYMVLYSGDSKVGDGEITNQGETYTVRENGWIFDSNGRKTNYYIPQHHSAEYNYETMGDMYYATGEADYINETPPQIPEESSGQPEGSNDIYVGNIYLSYQKPEFNPENPVFVQKKKAGPNKEGKLYSKYPDVMTDPAPLRAVVTSYLWVTRSSDYGKTWSQPVNINSQVKLSSDGSFLGVGPGTGIVLKHQDDPSKNGRIVMPVYTLGKGSAVYSDDGGITWKRATSSSDGYINNIDEMQFIELADGTLMSFGRQRGKGPTPDME</sequence>
<name>A0ABP3QN67_9BACI</name>
<comment type="catalytic activity">
    <reaction evidence="1">
        <text>Hydrolysis of alpha-(2-&gt;3)-, alpha-(2-&gt;6)-, alpha-(2-&gt;8)- glycosidic linkages of terminal sialic acid residues in oligosaccharides, glycoproteins, glycolipids, colominic acid and synthetic substrates.</text>
        <dbReference type="EC" id="3.2.1.18"/>
    </reaction>
</comment>
<dbReference type="InterPro" id="IPR026856">
    <property type="entry name" value="Sialidase_fam"/>
</dbReference>
<dbReference type="InterPro" id="IPR002860">
    <property type="entry name" value="BNR_rpt"/>
</dbReference>
<dbReference type="PANTHER" id="PTHR10628:SF30">
    <property type="entry name" value="EXO-ALPHA-SIALIDASE"/>
    <property type="match status" value="1"/>
</dbReference>
<protein>
    <recommendedName>
        <fullName evidence="3">exo-alpha-sialidase</fullName>
        <ecNumber evidence="3">3.2.1.18</ecNumber>
    </recommendedName>
</protein>
<dbReference type="CDD" id="cd15482">
    <property type="entry name" value="Sialidase_non-viral"/>
    <property type="match status" value="1"/>
</dbReference>
<keyword evidence="5" id="KW-1185">Reference proteome</keyword>
<dbReference type="EMBL" id="BAAADS010000001">
    <property type="protein sequence ID" value="GAA0591650.1"/>
    <property type="molecule type" value="Genomic_DNA"/>
</dbReference>
<dbReference type="Pfam" id="PF02012">
    <property type="entry name" value="BNR"/>
    <property type="match status" value="1"/>
</dbReference>
<dbReference type="EC" id="3.2.1.18" evidence="3"/>
<evidence type="ECO:0000256" key="1">
    <source>
        <dbReference type="ARBA" id="ARBA00000427"/>
    </source>
</evidence>
<evidence type="ECO:0000256" key="3">
    <source>
        <dbReference type="ARBA" id="ARBA00012733"/>
    </source>
</evidence>
<comment type="similarity">
    <text evidence="2">Belongs to the glycosyl hydrolase 33 family.</text>
</comment>
<dbReference type="Gene3D" id="2.120.10.10">
    <property type="match status" value="2"/>
</dbReference>